<reference evidence="1 2" key="1">
    <citation type="submission" date="2014-07" db="EMBL/GenBank/DDBJ databases">
        <title>Genomic and transcriptomic analysis on Apis cerana provide comprehensive insights into honey bee biology.</title>
        <authorList>
            <person name="Diao Q."/>
            <person name="Sun L."/>
            <person name="Zheng H."/>
            <person name="Zheng H."/>
            <person name="Xu S."/>
            <person name="Wang S."/>
            <person name="Zeng Z."/>
            <person name="Hu F."/>
            <person name="Su S."/>
            <person name="Wu J."/>
        </authorList>
    </citation>
    <scope>NUCLEOTIDE SEQUENCE [LARGE SCALE GENOMIC DNA]</scope>
    <source>
        <tissue evidence="1">Pupae without intestine</tissue>
    </source>
</reference>
<gene>
    <name evidence="1" type="ORF">APICC_00010</name>
</gene>
<accession>A0A2A3ESY6</accession>
<evidence type="ECO:0000313" key="2">
    <source>
        <dbReference type="Proteomes" id="UP000242457"/>
    </source>
</evidence>
<dbReference type="Proteomes" id="UP000242457">
    <property type="component" value="Unassembled WGS sequence"/>
</dbReference>
<sequence>MDVKKSNCIKCNGDIIIDTRHCPKCSASLKFLKTSSSLGNQVKQESNKTIIKPLETNYITQIVSSGIRPDNVYETRMLLAPEVDLSSIKITVKGNNLRVNMIKPLDDQFAKQLPEMNEKPIFTDVIKKMMKHCENLLIPDGIDNAKFNFTMDKLLHNNQENAVTLKRNDYMNFEIMTNGRKKSFRFEKVPNFYIIDHKEYYAAEMKTEGLKVGTATLANENTLNIKLHSSEDFSNIRNLNFLMPPEANAKEVSIEVLNDTIFMRAPLKKKK</sequence>
<dbReference type="AlphaFoldDB" id="A0A2A3ESY6"/>
<evidence type="ECO:0000313" key="1">
    <source>
        <dbReference type="EMBL" id="PBC34893.1"/>
    </source>
</evidence>
<name>A0A2A3ESY6_APICC</name>
<proteinExistence type="predicted"/>
<dbReference type="OrthoDB" id="7645181at2759"/>
<protein>
    <submittedName>
        <fullName evidence="1">Uncharacterized protein</fullName>
    </submittedName>
</protein>
<keyword evidence="2" id="KW-1185">Reference proteome</keyword>
<dbReference type="EMBL" id="KZ288185">
    <property type="protein sequence ID" value="PBC34893.1"/>
    <property type="molecule type" value="Genomic_DNA"/>
</dbReference>
<organism evidence="1 2">
    <name type="scientific">Apis cerana cerana</name>
    <name type="common">Oriental honeybee</name>
    <dbReference type="NCBI Taxonomy" id="94128"/>
    <lineage>
        <taxon>Eukaryota</taxon>
        <taxon>Metazoa</taxon>
        <taxon>Ecdysozoa</taxon>
        <taxon>Arthropoda</taxon>
        <taxon>Hexapoda</taxon>
        <taxon>Insecta</taxon>
        <taxon>Pterygota</taxon>
        <taxon>Neoptera</taxon>
        <taxon>Endopterygota</taxon>
        <taxon>Hymenoptera</taxon>
        <taxon>Apocrita</taxon>
        <taxon>Aculeata</taxon>
        <taxon>Apoidea</taxon>
        <taxon>Anthophila</taxon>
        <taxon>Apidae</taxon>
        <taxon>Apis</taxon>
    </lineage>
</organism>